<organism evidence="1 2">
    <name type="scientific">Cryptococcus depauperatus CBS 7841</name>
    <dbReference type="NCBI Taxonomy" id="1295531"/>
    <lineage>
        <taxon>Eukaryota</taxon>
        <taxon>Fungi</taxon>
        <taxon>Dikarya</taxon>
        <taxon>Basidiomycota</taxon>
        <taxon>Agaricomycotina</taxon>
        <taxon>Tremellomycetes</taxon>
        <taxon>Tremellales</taxon>
        <taxon>Cryptococcaceae</taxon>
        <taxon>Cryptococcus</taxon>
    </lineage>
</organism>
<evidence type="ECO:0000313" key="1">
    <source>
        <dbReference type="EMBL" id="WVN87314.1"/>
    </source>
</evidence>
<dbReference type="InterPro" id="IPR023401">
    <property type="entry name" value="ODC_N"/>
</dbReference>
<dbReference type="OrthoDB" id="41492at2759"/>
<reference evidence="1" key="2">
    <citation type="journal article" date="2022" name="Elife">
        <title>Obligate sexual reproduction of a homothallic fungus closely related to the Cryptococcus pathogenic species complex.</title>
        <authorList>
            <person name="Passer A.R."/>
            <person name="Clancey S.A."/>
            <person name="Shea T."/>
            <person name="David-Palma M."/>
            <person name="Averette A.F."/>
            <person name="Boekhout T."/>
            <person name="Porcel B.M."/>
            <person name="Nowrousian M."/>
            <person name="Cuomo C.A."/>
            <person name="Sun S."/>
            <person name="Heitman J."/>
            <person name="Coelho M.A."/>
        </authorList>
    </citation>
    <scope>NUCLEOTIDE SEQUENCE</scope>
    <source>
        <strain evidence="1">CBS 7841</strain>
    </source>
</reference>
<reference evidence="1" key="1">
    <citation type="submission" date="2016-06" db="EMBL/GenBank/DDBJ databases">
        <authorList>
            <person name="Cuomo C."/>
            <person name="Litvintseva A."/>
            <person name="Heitman J."/>
            <person name="Chen Y."/>
            <person name="Sun S."/>
            <person name="Springer D."/>
            <person name="Dromer F."/>
            <person name="Young S."/>
            <person name="Zeng Q."/>
            <person name="Chapman S."/>
            <person name="Gujja S."/>
            <person name="Saif S."/>
            <person name="Birren B."/>
        </authorList>
    </citation>
    <scope>NUCLEOTIDE SEQUENCE</scope>
    <source>
        <strain evidence="1">CBS 7841</strain>
    </source>
</reference>
<gene>
    <name evidence="1" type="ORF">L203_102492</name>
</gene>
<reference evidence="1" key="3">
    <citation type="submission" date="2024-01" db="EMBL/GenBank/DDBJ databases">
        <authorList>
            <person name="Coelho M.A."/>
            <person name="David-Palma M."/>
            <person name="Shea T."/>
            <person name="Sun S."/>
            <person name="Cuomo C.A."/>
            <person name="Heitman J."/>
        </authorList>
    </citation>
    <scope>NUCLEOTIDE SEQUENCE</scope>
    <source>
        <strain evidence="1">CBS 7841</strain>
    </source>
</reference>
<name>A0A1E3HF86_9TREE</name>
<dbReference type="AlphaFoldDB" id="A0A1E3HF86"/>
<dbReference type="PROSITE" id="PS51257">
    <property type="entry name" value="PROKAR_LIPOPROTEIN"/>
    <property type="match status" value="1"/>
</dbReference>
<dbReference type="SUPFAM" id="SSF51735">
    <property type="entry name" value="NAD(P)-binding Rossmann-fold domains"/>
    <property type="match status" value="1"/>
</dbReference>
<dbReference type="KEGG" id="cdep:91086704"/>
<proteinExistence type="predicted"/>
<accession>A0A1E3HF86</accession>
<evidence type="ECO:0000313" key="2">
    <source>
        <dbReference type="Proteomes" id="UP000094043"/>
    </source>
</evidence>
<sequence length="84" mass="8840">MLSRAPAANNGSTTACKIVFVLGQGSTGDIPASKVLMDETTGHIKDIINARKLTAFRNACGSTLFLSRFPAEKIAHFILFGTGA</sequence>
<dbReference type="RefSeq" id="XP_066068014.1">
    <property type="nucleotide sequence ID" value="XM_066211917.1"/>
</dbReference>
<dbReference type="Proteomes" id="UP000094043">
    <property type="component" value="Chromosome 3"/>
</dbReference>
<dbReference type="GeneID" id="91086704"/>
<dbReference type="EMBL" id="CP143786">
    <property type="protein sequence ID" value="WVN87314.1"/>
    <property type="molecule type" value="Genomic_DNA"/>
</dbReference>
<dbReference type="InterPro" id="IPR036291">
    <property type="entry name" value="NAD(P)-bd_dom_sf"/>
</dbReference>
<keyword evidence="2" id="KW-1185">Reference proteome</keyword>
<protein>
    <submittedName>
        <fullName evidence="1">Uncharacterized protein</fullName>
    </submittedName>
</protein>
<dbReference type="Gene3D" id="3.30.1780.10">
    <property type="entry name" value="ornithine cyclodeaminase, domain 1"/>
    <property type="match status" value="1"/>
</dbReference>
<dbReference type="VEuPathDB" id="FungiDB:L203_06539"/>